<keyword evidence="1" id="KW-1133">Transmembrane helix</keyword>
<gene>
    <name evidence="2" type="ORF">IMW75_04265</name>
</gene>
<accession>A0ABS3AC88</accession>
<proteinExistence type="predicted"/>
<keyword evidence="3" id="KW-1185">Reference proteome</keyword>
<dbReference type="Pfam" id="PF04964">
    <property type="entry name" value="Flp_Fap"/>
    <property type="match status" value="1"/>
</dbReference>
<organism evidence="2 3">
    <name type="scientific">Pseudomonas gregormendelii</name>
    <dbReference type="NCBI Taxonomy" id="1628277"/>
    <lineage>
        <taxon>Bacteria</taxon>
        <taxon>Pseudomonadati</taxon>
        <taxon>Pseudomonadota</taxon>
        <taxon>Gammaproteobacteria</taxon>
        <taxon>Pseudomonadales</taxon>
        <taxon>Pseudomonadaceae</taxon>
        <taxon>Pseudomonas</taxon>
    </lineage>
</organism>
<name>A0ABS3AC88_9PSED</name>
<dbReference type="EMBL" id="JADEVO010000004">
    <property type="protein sequence ID" value="MBN3964502.1"/>
    <property type="molecule type" value="Genomic_DNA"/>
</dbReference>
<protein>
    <submittedName>
        <fullName evidence="2">Flp family type IVb pilin</fullName>
    </submittedName>
</protein>
<evidence type="ECO:0000256" key="1">
    <source>
        <dbReference type="SAM" id="Phobius"/>
    </source>
</evidence>
<reference evidence="2 3" key="1">
    <citation type="journal article" date="2021" name="Int. J. Syst. Evol. Microbiol.">
        <title>Pseudomonas piscium sp. nov., Pseudomonas pisciculturae sp. nov., Pseudomonas mucoides sp. nov. and Pseudomonas neuropathica sp. nov. isolated from rainbow trout.</title>
        <authorList>
            <person name="Duman M."/>
            <person name="Mulet M."/>
            <person name="Altun S."/>
            <person name="Saticioglu I.B."/>
            <person name="Gomila M."/>
            <person name="Lalucat J."/>
            <person name="Garcia-Valdes E."/>
        </authorList>
    </citation>
    <scope>NUCLEOTIDE SEQUENCE [LARGE SCALE GENOMIC DNA]</scope>
    <source>
        <strain evidence="2 3">LMG 28632</strain>
    </source>
</reference>
<dbReference type="InterPro" id="IPR007047">
    <property type="entry name" value="Flp_Fap"/>
</dbReference>
<comment type="caution">
    <text evidence="2">The sequence shown here is derived from an EMBL/GenBank/DDBJ whole genome shotgun (WGS) entry which is preliminary data.</text>
</comment>
<evidence type="ECO:0000313" key="3">
    <source>
        <dbReference type="Proteomes" id="UP000772591"/>
    </source>
</evidence>
<sequence>MFLKLYVKIRVFFESTEGASAIEYAIVAAMVAVVVVVVVVFITPIGDRVSEIFTELNKGIGGKAVVPSS</sequence>
<dbReference type="RefSeq" id="WP_205891961.1">
    <property type="nucleotide sequence ID" value="NZ_JADEVO010000004.1"/>
</dbReference>
<dbReference type="Proteomes" id="UP000772591">
    <property type="component" value="Unassembled WGS sequence"/>
</dbReference>
<keyword evidence="1" id="KW-0812">Transmembrane</keyword>
<keyword evidence="1" id="KW-0472">Membrane</keyword>
<evidence type="ECO:0000313" key="2">
    <source>
        <dbReference type="EMBL" id="MBN3964502.1"/>
    </source>
</evidence>
<feature type="transmembrane region" description="Helical" evidence="1">
    <location>
        <begin position="21"/>
        <end position="42"/>
    </location>
</feature>